<evidence type="ECO:0000256" key="1">
    <source>
        <dbReference type="SAM" id="MobiDB-lite"/>
    </source>
</evidence>
<protein>
    <submittedName>
        <fullName evidence="2">Uncharacterized protein</fullName>
    </submittedName>
</protein>
<feature type="region of interest" description="Disordered" evidence="1">
    <location>
        <begin position="99"/>
        <end position="128"/>
    </location>
</feature>
<sequence>MPGGGGRETDSELGRHIRSVQEALKHSGEYAAPESLPRQSLLLKGVSRGVEVEGQSEGERQWARGMHTVVSLGHVTEHYTMVRGWLSYLLEGEMSIRGALSRRQEREREQETTQVPESGEETVAGGEEEECDAMLRLSRRIAFITRAIRLIDLE</sequence>
<proteinExistence type="predicted"/>
<dbReference type="AlphaFoldDB" id="A0A9K3GNN8"/>
<organism evidence="2 3">
    <name type="scientific">Kipferlia bialata</name>
    <dbReference type="NCBI Taxonomy" id="797122"/>
    <lineage>
        <taxon>Eukaryota</taxon>
        <taxon>Metamonada</taxon>
        <taxon>Carpediemonas-like organisms</taxon>
        <taxon>Kipferlia</taxon>
    </lineage>
</organism>
<dbReference type="EMBL" id="BDIP01004572">
    <property type="protein sequence ID" value="GIQ88976.1"/>
    <property type="molecule type" value="Genomic_DNA"/>
</dbReference>
<comment type="caution">
    <text evidence="2">The sequence shown here is derived from an EMBL/GenBank/DDBJ whole genome shotgun (WGS) entry which is preliminary data.</text>
</comment>
<feature type="compositionally biased region" description="Basic and acidic residues" evidence="1">
    <location>
        <begin position="102"/>
        <end position="111"/>
    </location>
</feature>
<evidence type="ECO:0000313" key="3">
    <source>
        <dbReference type="Proteomes" id="UP000265618"/>
    </source>
</evidence>
<gene>
    <name evidence="2" type="ORF">KIPB_011337</name>
</gene>
<keyword evidence="3" id="KW-1185">Reference proteome</keyword>
<reference evidence="2 3" key="1">
    <citation type="journal article" date="2018" name="PLoS ONE">
        <title>The draft genome of Kipferlia bialata reveals reductive genome evolution in fornicate parasites.</title>
        <authorList>
            <person name="Tanifuji G."/>
            <person name="Takabayashi S."/>
            <person name="Kume K."/>
            <person name="Takagi M."/>
            <person name="Nakayama T."/>
            <person name="Kamikawa R."/>
            <person name="Inagaki Y."/>
            <person name="Hashimoto T."/>
        </authorList>
    </citation>
    <scope>NUCLEOTIDE SEQUENCE [LARGE SCALE GENOMIC DNA]</scope>
    <source>
        <strain evidence="2">NY0173</strain>
    </source>
</reference>
<name>A0A9K3GNN8_9EUKA</name>
<accession>A0A9K3GNN8</accession>
<evidence type="ECO:0000313" key="2">
    <source>
        <dbReference type="EMBL" id="GIQ88976.1"/>
    </source>
</evidence>
<dbReference type="Proteomes" id="UP000265618">
    <property type="component" value="Unassembled WGS sequence"/>
</dbReference>